<name>A0ABR5CKJ5_9HYPH</name>
<feature type="transmembrane region" description="Helical" evidence="8">
    <location>
        <begin position="41"/>
        <end position="68"/>
    </location>
</feature>
<feature type="transmembrane region" description="Helical" evidence="8">
    <location>
        <begin position="237"/>
        <end position="254"/>
    </location>
</feature>
<comment type="similarity">
    <text evidence="2">Belongs to the binding-protein-dependent transport system permease family. FecCD subfamily.</text>
</comment>
<feature type="transmembrane region" description="Helical" evidence="8">
    <location>
        <begin position="336"/>
        <end position="358"/>
    </location>
</feature>
<feature type="transmembrane region" description="Helical" evidence="8">
    <location>
        <begin position="296"/>
        <end position="315"/>
    </location>
</feature>
<gene>
    <name evidence="9" type="ORF">RS75_23665</name>
</gene>
<dbReference type="SUPFAM" id="SSF81345">
    <property type="entry name" value="ABC transporter involved in vitamin B12 uptake, BtuC"/>
    <property type="match status" value="2"/>
</dbReference>
<feature type="transmembrane region" description="Helical" evidence="8">
    <location>
        <begin position="266"/>
        <end position="284"/>
    </location>
</feature>
<reference evidence="9 10" key="1">
    <citation type="submission" date="2015-03" db="EMBL/GenBank/DDBJ databases">
        <title>Draft Genome Sequences of Agrobacterium nepotum Strain 39/7T (= CFBP 7436T = LMG 26435T) and Agrobacterium sp. Strain KFB 330 (= CFBP 8308 = LMG 28674).</title>
        <authorList>
            <person name="Kuzmanovic N."/>
            <person name="Pulawska J."/>
            <person name="Obradovic A."/>
        </authorList>
    </citation>
    <scope>NUCLEOTIDE SEQUENCE [LARGE SCALE GENOMIC DNA]</scope>
    <source>
        <strain evidence="9 10">39/7</strain>
    </source>
</reference>
<evidence type="ECO:0000256" key="6">
    <source>
        <dbReference type="ARBA" id="ARBA00022989"/>
    </source>
</evidence>
<evidence type="ECO:0000256" key="1">
    <source>
        <dbReference type="ARBA" id="ARBA00004651"/>
    </source>
</evidence>
<comment type="caution">
    <text evidence="9">The sequence shown here is derived from an EMBL/GenBank/DDBJ whole genome shotgun (WGS) entry which is preliminary data.</text>
</comment>
<feature type="transmembrane region" description="Helical" evidence="8">
    <location>
        <begin position="555"/>
        <end position="583"/>
    </location>
</feature>
<evidence type="ECO:0000256" key="5">
    <source>
        <dbReference type="ARBA" id="ARBA00022692"/>
    </source>
</evidence>
<keyword evidence="7 8" id="KW-0472">Membrane</keyword>
<feature type="transmembrane region" description="Helical" evidence="8">
    <location>
        <begin position="628"/>
        <end position="645"/>
    </location>
</feature>
<evidence type="ECO:0000256" key="2">
    <source>
        <dbReference type="ARBA" id="ARBA00007935"/>
    </source>
</evidence>
<feature type="transmembrane region" description="Helical" evidence="8">
    <location>
        <begin position="412"/>
        <end position="430"/>
    </location>
</feature>
<comment type="subcellular location">
    <subcellularLocation>
        <location evidence="1">Cell membrane</location>
        <topology evidence="1">Multi-pass membrane protein</topology>
    </subcellularLocation>
</comment>
<organism evidence="9 10">
    <name type="scientific">Rhizobium nepotum 39/7</name>
    <dbReference type="NCBI Taxonomy" id="1368418"/>
    <lineage>
        <taxon>Bacteria</taxon>
        <taxon>Pseudomonadati</taxon>
        <taxon>Pseudomonadota</taxon>
        <taxon>Alphaproteobacteria</taxon>
        <taxon>Hyphomicrobiales</taxon>
        <taxon>Rhizobiaceae</taxon>
        <taxon>Rhizobium/Agrobacterium group</taxon>
        <taxon>Rhizobium</taxon>
    </lineage>
</organism>
<dbReference type="PANTHER" id="PTHR30472:SF37">
    <property type="entry name" value="FE(3+) DICITRATE TRANSPORT SYSTEM PERMEASE PROTEIN FECD-RELATED"/>
    <property type="match status" value="1"/>
</dbReference>
<dbReference type="PANTHER" id="PTHR30472">
    <property type="entry name" value="FERRIC ENTEROBACTIN TRANSPORT SYSTEM PERMEASE PROTEIN"/>
    <property type="match status" value="1"/>
</dbReference>
<keyword evidence="3" id="KW-0813">Transport</keyword>
<feature type="transmembrane region" description="Helical" evidence="8">
    <location>
        <begin position="378"/>
        <end position="400"/>
    </location>
</feature>
<feature type="transmembrane region" description="Helical" evidence="8">
    <location>
        <begin position="469"/>
        <end position="490"/>
    </location>
</feature>
<dbReference type="Pfam" id="PF01032">
    <property type="entry name" value="FecCD"/>
    <property type="match status" value="2"/>
</dbReference>
<accession>A0ABR5CKJ5</accession>
<keyword evidence="10" id="KW-1185">Reference proteome</keyword>
<keyword evidence="4" id="KW-1003">Cell membrane</keyword>
<evidence type="ECO:0000313" key="9">
    <source>
        <dbReference type="EMBL" id="KJF65363.1"/>
    </source>
</evidence>
<feature type="transmembrane region" description="Helical" evidence="8">
    <location>
        <begin position="136"/>
        <end position="157"/>
    </location>
</feature>
<sequence>MLCIPGALAALLSLYHIWLDIPLSAWWQALLAPDFEIPGQMIVHFITFPRIAASLLAGASLALSGLIFQQVLRNPLAEPSTTGVSAGAALALKASALLVPSLALPPVPVACAGAASAMCLTLALASRNLASPLRLILAGLVVGLFCGGINSVLALFFHEELRSVFLWNTGSLLNLGWDASAYVAPVLLICALLAVLMIRPLELLALEEHGGRSLGVPVVAVRLTGLLLAVVLASVTIAAVGVIGFVGIAAPAIVRLAGARTFRQRVVATPLLGSILLWLADQITQINPLSDNELPTGVLTAIFGGALLLWMLPRLRGASLGDAGASLARRNVTKAPCIAFALWAVLLVIIIWASLLSAQSLDGWLWQGVSDGNAAFEWRWPRVAASAIAGAMLAVAGAIIQRVTGNAMASPEVLGISSGAGLGVALLFLFDPASGHALKVSAASGGAFLTLALSFALARNVSASPERMLLTGVALATVFGALLSAITVRFDPRVAGLLSWLAGSTYSVTIFDILALASVALGVTAILPLTLRWLEILPLGDVTARQIGVNVGASRLTLLLIASLLTGTAVLTIGPLSFVGLIAPHLARMTGGRTILSQLIISAILGAVVMVSADWLGRNLLFPYEIPAGTLAALVGTPYFFWLMWHKSQ</sequence>
<feature type="transmembrane region" description="Helical" evidence="8">
    <location>
        <begin position="436"/>
        <end position="457"/>
    </location>
</feature>
<dbReference type="EMBL" id="JWJH01000039">
    <property type="protein sequence ID" value="KJF65363.1"/>
    <property type="molecule type" value="Genomic_DNA"/>
</dbReference>
<dbReference type="InterPro" id="IPR037294">
    <property type="entry name" value="ABC_BtuC-like"/>
</dbReference>
<feature type="transmembrane region" description="Helical" evidence="8">
    <location>
        <begin position="177"/>
        <end position="198"/>
    </location>
</feature>
<evidence type="ECO:0000256" key="8">
    <source>
        <dbReference type="SAM" id="Phobius"/>
    </source>
</evidence>
<keyword evidence="6 8" id="KW-1133">Transmembrane helix</keyword>
<dbReference type="CDD" id="cd06550">
    <property type="entry name" value="TM_ABC_iron-siderophores_like"/>
    <property type="match status" value="2"/>
</dbReference>
<feature type="transmembrane region" description="Helical" evidence="8">
    <location>
        <begin position="210"/>
        <end position="231"/>
    </location>
</feature>
<protein>
    <submittedName>
        <fullName evidence="9">Iron ABC transporter permease</fullName>
    </submittedName>
</protein>
<dbReference type="InterPro" id="IPR000522">
    <property type="entry name" value="ABC_transptr_permease_BtuC"/>
</dbReference>
<evidence type="ECO:0000256" key="4">
    <source>
        <dbReference type="ARBA" id="ARBA00022475"/>
    </source>
</evidence>
<feature type="transmembrane region" description="Helical" evidence="8">
    <location>
        <begin position="595"/>
        <end position="616"/>
    </location>
</feature>
<evidence type="ECO:0000313" key="10">
    <source>
        <dbReference type="Proteomes" id="UP000052068"/>
    </source>
</evidence>
<dbReference type="NCBIfam" id="NF007866">
    <property type="entry name" value="PRK10577.1-2"/>
    <property type="match status" value="1"/>
</dbReference>
<dbReference type="Gene3D" id="1.10.3470.10">
    <property type="entry name" value="ABC transporter involved in vitamin B12 uptake, BtuC"/>
    <property type="match status" value="2"/>
</dbReference>
<evidence type="ECO:0000256" key="3">
    <source>
        <dbReference type="ARBA" id="ARBA00022448"/>
    </source>
</evidence>
<feature type="transmembrane region" description="Helical" evidence="8">
    <location>
        <begin position="510"/>
        <end position="534"/>
    </location>
</feature>
<keyword evidence="5 8" id="KW-0812">Transmembrane</keyword>
<evidence type="ECO:0000256" key="7">
    <source>
        <dbReference type="ARBA" id="ARBA00023136"/>
    </source>
</evidence>
<proteinExistence type="inferred from homology"/>
<dbReference type="Proteomes" id="UP000052068">
    <property type="component" value="Unassembled WGS sequence"/>
</dbReference>